<sequence length="383" mass="42714">MNPDEDPKDTPDETPPENRAESDPPAPPPEPEIPELTPPEPEPEVEAAVPLAAEPKLREEDIQTPFGEPPSPFPPRVEAELEAEPEPEYIEAPPESYELPPEEPSYQPAPAAFDFGEPEIPMPQTQRRGDKQRARDARINLDLDLGRIKRRKRYGLFLTTVSVLFIAFVLAPVTWAGAYLLFDPPSTLLMMQRAAEGQTIRHQPVPINRMSPHIVRAVIAAEDANFCTHDGFDVEAIQDAMRANARGGRTRGASTISQQTAKNLFLWPERSWVRKGFETYFTALIEFMWPKRRIIEAYLNAAEWGDGNFGVEAAARSRFGVSAADLTPLQAARLAAVLPSPNRWSAESPGPYVRRRAASIVERARIVRNERTASCALIMDRPS</sequence>
<evidence type="ECO:0000256" key="3">
    <source>
        <dbReference type="ARBA" id="ARBA00022676"/>
    </source>
</evidence>
<keyword evidence="9 11" id="KW-0472">Membrane</keyword>
<dbReference type="PANTHER" id="PTHR30400:SF0">
    <property type="entry name" value="BIOSYNTHETIC PEPTIDOGLYCAN TRANSGLYCOSYLASE"/>
    <property type="match status" value="1"/>
</dbReference>
<evidence type="ECO:0000256" key="6">
    <source>
        <dbReference type="ARBA" id="ARBA00022960"/>
    </source>
</evidence>
<keyword evidence="2 11" id="KW-0997">Cell inner membrane</keyword>
<evidence type="ECO:0000256" key="11">
    <source>
        <dbReference type="HAMAP-Rule" id="MF_00766"/>
    </source>
</evidence>
<dbReference type="GO" id="GO:0009274">
    <property type="term" value="C:peptidoglycan-based cell wall"/>
    <property type="evidence" value="ECO:0007669"/>
    <property type="project" value="InterPro"/>
</dbReference>
<feature type="compositionally biased region" description="Basic and acidic residues" evidence="12">
    <location>
        <begin position="8"/>
        <end position="22"/>
    </location>
</feature>
<comment type="function">
    <text evidence="11">Peptidoglycan polymerase that catalyzes glycan chain elongation from lipid-linked precursors.</text>
</comment>
<comment type="similarity">
    <text evidence="11">Belongs to the glycosyltransferase 51 family.</text>
</comment>
<feature type="compositionally biased region" description="Acidic residues" evidence="12">
    <location>
        <begin position="80"/>
        <end position="89"/>
    </location>
</feature>
<evidence type="ECO:0000256" key="8">
    <source>
        <dbReference type="ARBA" id="ARBA00022989"/>
    </source>
</evidence>
<evidence type="ECO:0000259" key="13">
    <source>
        <dbReference type="Pfam" id="PF00912"/>
    </source>
</evidence>
<dbReference type="GO" id="GO:0008360">
    <property type="term" value="P:regulation of cell shape"/>
    <property type="evidence" value="ECO:0007669"/>
    <property type="project" value="UniProtKB-KW"/>
</dbReference>
<keyword evidence="1 11" id="KW-1003">Cell membrane</keyword>
<evidence type="ECO:0000313" key="14">
    <source>
        <dbReference type="EMBL" id="QGZ93938.1"/>
    </source>
</evidence>
<comment type="catalytic activity">
    <reaction evidence="11">
        <text>[GlcNAc-(1-&gt;4)-Mur2Ac(oyl-L-Ala-gamma-D-Glu-L-Lys-D-Ala-D-Ala)](n)-di-trans,octa-cis-undecaprenyl diphosphate + beta-D-GlcNAc-(1-&gt;4)-Mur2Ac(oyl-L-Ala-gamma-D-Glu-L-Lys-D-Ala-D-Ala)-di-trans,octa-cis-undecaprenyl diphosphate = [GlcNAc-(1-&gt;4)-Mur2Ac(oyl-L-Ala-gamma-D-Glu-L-Lys-D-Ala-D-Ala)](n+1)-di-trans,octa-cis-undecaprenyl diphosphate + di-trans,octa-cis-undecaprenyl diphosphate + H(+)</text>
        <dbReference type="Rhea" id="RHEA:23708"/>
        <dbReference type="Rhea" id="RHEA-COMP:9602"/>
        <dbReference type="Rhea" id="RHEA-COMP:9603"/>
        <dbReference type="ChEBI" id="CHEBI:15378"/>
        <dbReference type="ChEBI" id="CHEBI:58405"/>
        <dbReference type="ChEBI" id="CHEBI:60033"/>
        <dbReference type="ChEBI" id="CHEBI:78435"/>
        <dbReference type="EC" id="2.4.99.28"/>
    </reaction>
</comment>
<dbReference type="GO" id="GO:0009252">
    <property type="term" value="P:peptidoglycan biosynthetic process"/>
    <property type="evidence" value="ECO:0007669"/>
    <property type="project" value="UniProtKB-UniRule"/>
</dbReference>
<keyword evidence="7 11" id="KW-0573">Peptidoglycan synthesis</keyword>
<keyword evidence="3 11" id="KW-0328">Glycosyltransferase</keyword>
<dbReference type="InterPro" id="IPR036950">
    <property type="entry name" value="PBP_transglycosylase"/>
</dbReference>
<evidence type="ECO:0000256" key="9">
    <source>
        <dbReference type="ARBA" id="ARBA00023136"/>
    </source>
</evidence>
<dbReference type="EMBL" id="CP047045">
    <property type="protein sequence ID" value="QGZ93938.1"/>
    <property type="molecule type" value="Genomic_DNA"/>
</dbReference>
<keyword evidence="6 11" id="KW-0133">Cell shape</keyword>
<protein>
    <recommendedName>
        <fullName evidence="11">Biosynthetic peptidoglycan transglycosylase</fullName>
        <ecNumber evidence="11">2.4.99.28</ecNumber>
    </recommendedName>
    <alternativeName>
        <fullName evidence="11">Glycan polymerase</fullName>
    </alternativeName>
    <alternativeName>
        <fullName evidence="11">Peptidoglycan glycosyltransferase MtgA</fullName>
        <shortName evidence="11">PGT</shortName>
    </alternativeName>
</protein>
<evidence type="ECO:0000256" key="4">
    <source>
        <dbReference type="ARBA" id="ARBA00022679"/>
    </source>
</evidence>
<dbReference type="EC" id="2.4.99.28" evidence="11"/>
<reference evidence="15" key="1">
    <citation type="submission" date="2019-12" db="EMBL/GenBank/DDBJ databases">
        <title>Complete genome of Terracaulis silvestris 0127_4.</title>
        <authorList>
            <person name="Vieira S."/>
            <person name="Riedel T."/>
            <person name="Sproer C."/>
            <person name="Pascual J."/>
            <person name="Boedeker C."/>
            <person name="Overmann J."/>
        </authorList>
    </citation>
    <scope>NUCLEOTIDE SEQUENCE [LARGE SCALE GENOMIC DNA]</scope>
    <source>
        <strain evidence="15">0127_4</strain>
    </source>
</reference>
<evidence type="ECO:0000313" key="15">
    <source>
        <dbReference type="Proteomes" id="UP000431269"/>
    </source>
</evidence>
<dbReference type="InterPro" id="IPR011812">
    <property type="entry name" value="Pep_trsgly"/>
</dbReference>
<dbReference type="AlphaFoldDB" id="A0A6I6ML16"/>
<dbReference type="Pfam" id="PF00912">
    <property type="entry name" value="Transgly"/>
    <property type="match status" value="1"/>
</dbReference>
<keyword evidence="15" id="KW-1185">Reference proteome</keyword>
<organism evidence="14 15">
    <name type="scientific">Terricaulis silvestris</name>
    <dbReference type="NCBI Taxonomy" id="2686094"/>
    <lineage>
        <taxon>Bacteria</taxon>
        <taxon>Pseudomonadati</taxon>
        <taxon>Pseudomonadota</taxon>
        <taxon>Alphaproteobacteria</taxon>
        <taxon>Caulobacterales</taxon>
        <taxon>Caulobacteraceae</taxon>
        <taxon>Terricaulis</taxon>
    </lineage>
</organism>
<name>A0A6I6ML16_9CAUL</name>
<evidence type="ECO:0000256" key="12">
    <source>
        <dbReference type="SAM" id="MobiDB-lite"/>
    </source>
</evidence>
<feature type="transmembrane region" description="Helical" evidence="11">
    <location>
        <begin position="156"/>
        <end position="182"/>
    </location>
</feature>
<dbReference type="UniPathway" id="UPA00219"/>
<comment type="subcellular location">
    <subcellularLocation>
        <location evidence="11">Cell inner membrane</location>
        <topology evidence="11">Single-pass membrane protein</topology>
    </subcellularLocation>
</comment>
<gene>
    <name evidence="14" type="primary">pbpG_1</name>
    <name evidence="11" type="synonym">mtgA</name>
    <name evidence="14" type="ORF">DSM104635_00753</name>
</gene>
<keyword evidence="4 11" id="KW-0808">Transferase</keyword>
<dbReference type="HAMAP" id="MF_00766">
    <property type="entry name" value="PGT_MtgA"/>
    <property type="match status" value="1"/>
</dbReference>
<dbReference type="PANTHER" id="PTHR30400">
    <property type="entry name" value="MONOFUNCTIONAL BIOSYNTHETIC PEPTIDOGLYCAN TRANSGLYCOSYLASE"/>
    <property type="match status" value="1"/>
</dbReference>
<dbReference type="SUPFAM" id="SSF53955">
    <property type="entry name" value="Lysozyme-like"/>
    <property type="match status" value="1"/>
</dbReference>
<dbReference type="InterPro" id="IPR023346">
    <property type="entry name" value="Lysozyme-like_dom_sf"/>
</dbReference>
<evidence type="ECO:0000256" key="10">
    <source>
        <dbReference type="ARBA" id="ARBA00023316"/>
    </source>
</evidence>
<dbReference type="NCBIfam" id="TIGR02070">
    <property type="entry name" value="mono_pep_trsgly"/>
    <property type="match status" value="1"/>
</dbReference>
<dbReference type="GO" id="GO:0008955">
    <property type="term" value="F:peptidoglycan glycosyltransferase activity"/>
    <property type="evidence" value="ECO:0007669"/>
    <property type="project" value="UniProtKB-UniRule"/>
</dbReference>
<dbReference type="GO" id="GO:0005886">
    <property type="term" value="C:plasma membrane"/>
    <property type="evidence" value="ECO:0007669"/>
    <property type="project" value="UniProtKB-SubCell"/>
</dbReference>
<dbReference type="KEGG" id="tsv:DSM104635_00753"/>
<dbReference type="GO" id="GO:0071555">
    <property type="term" value="P:cell wall organization"/>
    <property type="evidence" value="ECO:0007669"/>
    <property type="project" value="UniProtKB-KW"/>
</dbReference>
<feature type="domain" description="Glycosyl transferase family 51" evidence="13">
    <location>
        <begin position="198"/>
        <end position="363"/>
    </location>
</feature>
<accession>A0A6I6ML16</accession>
<dbReference type="InterPro" id="IPR001264">
    <property type="entry name" value="Glyco_trans_51"/>
</dbReference>
<evidence type="ECO:0000256" key="7">
    <source>
        <dbReference type="ARBA" id="ARBA00022984"/>
    </source>
</evidence>
<keyword evidence="8 11" id="KW-1133">Transmembrane helix</keyword>
<feature type="compositionally biased region" description="Low complexity" evidence="12">
    <location>
        <begin position="90"/>
        <end position="99"/>
    </location>
</feature>
<keyword evidence="10 11" id="KW-0961">Cell wall biogenesis/degradation</keyword>
<dbReference type="Proteomes" id="UP000431269">
    <property type="component" value="Chromosome"/>
</dbReference>
<feature type="compositionally biased region" description="Pro residues" evidence="12">
    <location>
        <begin position="24"/>
        <end position="40"/>
    </location>
</feature>
<keyword evidence="5 11" id="KW-0812">Transmembrane</keyword>
<evidence type="ECO:0000256" key="2">
    <source>
        <dbReference type="ARBA" id="ARBA00022519"/>
    </source>
</evidence>
<evidence type="ECO:0000256" key="5">
    <source>
        <dbReference type="ARBA" id="ARBA00022692"/>
    </source>
</evidence>
<evidence type="ECO:0000256" key="1">
    <source>
        <dbReference type="ARBA" id="ARBA00022475"/>
    </source>
</evidence>
<dbReference type="GO" id="GO:0016763">
    <property type="term" value="F:pentosyltransferase activity"/>
    <property type="evidence" value="ECO:0007669"/>
    <property type="project" value="InterPro"/>
</dbReference>
<comment type="pathway">
    <text evidence="11">Cell wall biogenesis; peptidoglycan biosynthesis.</text>
</comment>
<dbReference type="Gene3D" id="1.10.3810.10">
    <property type="entry name" value="Biosynthetic peptidoglycan transglycosylase-like"/>
    <property type="match status" value="1"/>
</dbReference>
<proteinExistence type="inferred from homology"/>
<feature type="region of interest" description="Disordered" evidence="12">
    <location>
        <begin position="1"/>
        <end position="105"/>
    </location>
</feature>